<protein>
    <submittedName>
        <fullName evidence="5">Response regulator</fullName>
    </submittedName>
</protein>
<dbReference type="InterPro" id="IPR001789">
    <property type="entry name" value="Sig_transdc_resp-reg_receiver"/>
</dbReference>
<organism evidence="5 6">
    <name type="scientific">Sphingomonas immobilis</name>
    <dbReference type="NCBI Taxonomy" id="3063997"/>
    <lineage>
        <taxon>Bacteria</taxon>
        <taxon>Pseudomonadati</taxon>
        <taxon>Pseudomonadota</taxon>
        <taxon>Alphaproteobacteria</taxon>
        <taxon>Sphingomonadales</taxon>
        <taxon>Sphingomonadaceae</taxon>
        <taxon>Sphingomonas</taxon>
    </lineage>
</organism>
<dbReference type="PROSITE" id="PS50110">
    <property type="entry name" value="RESPONSE_REGULATORY"/>
    <property type="match status" value="1"/>
</dbReference>
<comment type="caution">
    <text evidence="5">The sequence shown here is derived from an EMBL/GenBank/DDBJ whole genome shotgun (WGS) entry which is preliminary data.</text>
</comment>
<gene>
    <name evidence="5" type="ORF">Q5H94_15175</name>
</gene>
<reference evidence="5" key="1">
    <citation type="submission" date="2023-07" db="EMBL/GenBank/DDBJ databases">
        <authorList>
            <person name="Kim M.K."/>
        </authorList>
    </citation>
    <scope>NUCLEOTIDE SEQUENCE</scope>
    <source>
        <strain evidence="5">CA1-15</strain>
    </source>
</reference>
<dbReference type="InterPro" id="IPR011006">
    <property type="entry name" value="CheY-like_superfamily"/>
</dbReference>
<evidence type="ECO:0000256" key="2">
    <source>
        <dbReference type="PROSITE-ProRule" id="PRU00169"/>
    </source>
</evidence>
<keyword evidence="6" id="KW-1185">Reference proteome</keyword>
<dbReference type="RefSeq" id="WP_304562136.1">
    <property type="nucleotide sequence ID" value="NZ_JAUQSZ010000011.1"/>
</dbReference>
<accession>A0ABT9A1H1</accession>
<evidence type="ECO:0000313" key="6">
    <source>
        <dbReference type="Proteomes" id="UP001176468"/>
    </source>
</evidence>
<keyword evidence="1 2" id="KW-0597">Phosphoprotein</keyword>
<evidence type="ECO:0000313" key="5">
    <source>
        <dbReference type="EMBL" id="MDO7843675.1"/>
    </source>
</evidence>
<dbReference type="EMBL" id="JAUQSZ010000011">
    <property type="protein sequence ID" value="MDO7843675.1"/>
    <property type="molecule type" value="Genomic_DNA"/>
</dbReference>
<evidence type="ECO:0000256" key="1">
    <source>
        <dbReference type="ARBA" id="ARBA00022553"/>
    </source>
</evidence>
<dbReference type="Pfam" id="PF00072">
    <property type="entry name" value="Response_reg"/>
    <property type="match status" value="1"/>
</dbReference>
<name>A0ABT9A1H1_9SPHN</name>
<dbReference type="PANTHER" id="PTHR44591">
    <property type="entry name" value="STRESS RESPONSE REGULATOR PROTEIN 1"/>
    <property type="match status" value="1"/>
</dbReference>
<dbReference type="CDD" id="cd17574">
    <property type="entry name" value="REC_OmpR"/>
    <property type="match status" value="1"/>
</dbReference>
<evidence type="ECO:0000259" key="4">
    <source>
        <dbReference type="PROSITE" id="PS50110"/>
    </source>
</evidence>
<dbReference type="PANTHER" id="PTHR44591:SF3">
    <property type="entry name" value="RESPONSE REGULATORY DOMAIN-CONTAINING PROTEIN"/>
    <property type="match status" value="1"/>
</dbReference>
<evidence type="ECO:0000256" key="3">
    <source>
        <dbReference type="SAM" id="MobiDB-lite"/>
    </source>
</evidence>
<dbReference type="Proteomes" id="UP001176468">
    <property type="component" value="Unassembled WGS sequence"/>
</dbReference>
<dbReference type="SUPFAM" id="SSF52172">
    <property type="entry name" value="CheY-like"/>
    <property type="match status" value="1"/>
</dbReference>
<sequence length="168" mass="18543">MTAFDPKLTQKTVLIIDDVEDNRALLDRALKTSGYATVLAESGREALSILSRQTPDIVLLDWMMPELSGLETLRAIRELHPSSKLPVIMCTAMGEETSVVSALAAGADDYMVKPVSLPILRARMARHLEQRAVIDSLGNEKERAERKLSEQTKAMFNTPGGINRSDLH</sequence>
<dbReference type="Gene3D" id="3.40.50.2300">
    <property type="match status" value="1"/>
</dbReference>
<feature type="region of interest" description="Disordered" evidence="3">
    <location>
        <begin position="147"/>
        <end position="168"/>
    </location>
</feature>
<feature type="domain" description="Response regulatory" evidence="4">
    <location>
        <begin position="12"/>
        <end position="128"/>
    </location>
</feature>
<dbReference type="SMART" id="SM00448">
    <property type="entry name" value="REC"/>
    <property type="match status" value="1"/>
</dbReference>
<feature type="modified residue" description="4-aspartylphosphate" evidence="2">
    <location>
        <position position="61"/>
    </location>
</feature>
<proteinExistence type="predicted"/>
<dbReference type="InterPro" id="IPR050595">
    <property type="entry name" value="Bact_response_regulator"/>
</dbReference>